<proteinExistence type="predicted"/>
<dbReference type="EMBL" id="RAPE01000001">
    <property type="protein sequence ID" value="RKF16187.1"/>
    <property type="molecule type" value="Genomic_DNA"/>
</dbReference>
<evidence type="ECO:0000313" key="1">
    <source>
        <dbReference type="EMBL" id="RKF16187.1"/>
    </source>
</evidence>
<keyword evidence="2" id="KW-1185">Reference proteome</keyword>
<comment type="caution">
    <text evidence="1">The sequence shown here is derived from an EMBL/GenBank/DDBJ whole genome shotgun (WGS) entry which is preliminary data.</text>
</comment>
<dbReference type="PROSITE" id="PS51257">
    <property type="entry name" value="PROKAR_LIPOPROTEIN"/>
    <property type="match status" value="1"/>
</dbReference>
<organism evidence="1 2">
    <name type="scientific">Roseovarius spongiae</name>
    <dbReference type="NCBI Taxonomy" id="2320272"/>
    <lineage>
        <taxon>Bacteria</taxon>
        <taxon>Pseudomonadati</taxon>
        <taxon>Pseudomonadota</taxon>
        <taxon>Alphaproteobacteria</taxon>
        <taxon>Rhodobacterales</taxon>
        <taxon>Roseobacteraceae</taxon>
        <taxon>Roseovarius</taxon>
    </lineage>
</organism>
<name>A0A3A8AWR3_9RHOB</name>
<dbReference type="AlphaFoldDB" id="A0A3A8AWR3"/>
<dbReference type="Proteomes" id="UP000281128">
    <property type="component" value="Unassembled WGS sequence"/>
</dbReference>
<dbReference type="Pfam" id="PF11233">
    <property type="entry name" value="DUF3035"/>
    <property type="match status" value="1"/>
</dbReference>
<dbReference type="InterPro" id="IPR021395">
    <property type="entry name" value="DUF3035"/>
</dbReference>
<protein>
    <submittedName>
        <fullName evidence="1">DUF3035 domain-containing protein</fullName>
    </submittedName>
</protein>
<reference evidence="1 2" key="1">
    <citation type="submission" date="2018-09" db="EMBL/GenBank/DDBJ databases">
        <title>Roseovarius spongiae sp. nov., isolated from a marine sponge.</title>
        <authorList>
            <person name="Zhuang L."/>
            <person name="Luo L."/>
        </authorList>
    </citation>
    <scope>NUCLEOTIDE SEQUENCE [LARGE SCALE GENOMIC DNA]</scope>
    <source>
        <strain evidence="1 2">HN-E21</strain>
    </source>
</reference>
<dbReference type="RefSeq" id="WP_121163143.1">
    <property type="nucleotide sequence ID" value="NZ_RAPE01000001.1"/>
</dbReference>
<sequence>MILSRSVLMVMAIGLTLSACGSGDDLRLRRFKNTGNGPDEFTVLPTKPLQAPESYNSLPPPNPGGANLVDPNPEAEGVAALGGNPAALTPHGVGAADGALLNRARRYGVTGGIRQTLAREDLEVRKRHGRVNIFNIGPNDDYTDAYKRQWLDAQRELRRLRAMGVGVPSAPPPKR</sequence>
<dbReference type="OrthoDB" id="7876689at2"/>
<gene>
    <name evidence="1" type="ORF">D6850_01055</name>
</gene>
<accession>A0A3A8AWR3</accession>
<evidence type="ECO:0000313" key="2">
    <source>
        <dbReference type="Proteomes" id="UP000281128"/>
    </source>
</evidence>